<feature type="region of interest" description="Disordered" evidence="1">
    <location>
        <begin position="144"/>
        <end position="178"/>
    </location>
</feature>
<sequence length="178" mass="18922">MAWQLSAKWKQSLPAAQDRRGRSPPDQHAHLHVQCPRGYIEWATSIVLPGKDVLSPGTLPLGLPPCPWASDSTEKTNAKRGPVVSVVFDGRCVTEVCTSAGDLVSHPSFLVTLGSSQDQISGSAPPDSSRGLGAELGAGRHWRSAAASPGLGPGEYGARHWHPSTVSSSRTRHLDLHI</sequence>
<dbReference type="EMBL" id="JAWDGP010002879">
    <property type="protein sequence ID" value="KAK3779110.1"/>
    <property type="molecule type" value="Genomic_DNA"/>
</dbReference>
<comment type="caution">
    <text evidence="2">The sequence shown here is derived from an EMBL/GenBank/DDBJ whole genome shotgun (WGS) entry which is preliminary data.</text>
</comment>
<feature type="region of interest" description="Disordered" evidence="1">
    <location>
        <begin position="116"/>
        <end position="135"/>
    </location>
</feature>
<feature type="region of interest" description="Disordered" evidence="1">
    <location>
        <begin position="1"/>
        <end position="29"/>
    </location>
</feature>
<protein>
    <submittedName>
        <fullName evidence="2">Uncharacterized protein</fullName>
    </submittedName>
</protein>
<organism evidence="2 3">
    <name type="scientific">Elysia crispata</name>
    <name type="common">lettuce slug</name>
    <dbReference type="NCBI Taxonomy" id="231223"/>
    <lineage>
        <taxon>Eukaryota</taxon>
        <taxon>Metazoa</taxon>
        <taxon>Spiralia</taxon>
        <taxon>Lophotrochozoa</taxon>
        <taxon>Mollusca</taxon>
        <taxon>Gastropoda</taxon>
        <taxon>Heterobranchia</taxon>
        <taxon>Euthyneura</taxon>
        <taxon>Panpulmonata</taxon>
        <taxon>Sacoglossa</taxon>
        <taxon>Placobranchoidea</taxon>
        <taxon>Plakobranchidae</taxon>
        <taxon>Elysia</taxon>
    </lineage>
</organism>
<name>A0AAE1A135_9GAST</name>
<keyword evidence="3" id="KW-1185">Reference proteome</keyword>
<accession>A0AAE1A135</accession>
<reference evidence="2" key="1">
    <citation type="journal article" date="2023" name="G3 (Bethesda)">
        <title>A reference genome for the long-term kleptoplast-retaining sea slug Elysia crispata morphotype clarki.</title>
        <authorList>
            <person name="Eastman K.E."/>
            <person name="Pendleton A.L."/>
            <person name="Shaikh M.A."/>
            <person name="Suttiyut T."/>
            <person name="Ogas R."/>
            <person name="Tomko P."/>
            <person name="Gavelis G."/>
            <person name="Widhalm J.R."/>
            <person name="Wisecaver J.H."/>
        </authorList>
    </citation>
    <scope>NUCLEOTIDE SEQUENCE</scope>
    <source>
        <strain evidence="2">ECLA1</strain>
    </source>
</reference>
<dbReference type="AlphaFoldDB" id="A0AAE1A135"/>
<gene>
    <name evidence="2" type="ORF">RRG08_011135</name>
</gene>
<dbReference type="Proteomes" id="UP001283361">
    <property type="component" value="Unassembled WGS sequence"/>
</dbReference>
<evidence type="ECO:0000313" key="3">
    <source>
        <dbReference type="Proteomes" id="UP001283361"/>
    </source>
</evidence>
<proteinExistence type="predicted"/>
<feature type="compositionally biased region" description="Basic and acidic residues" evidence="1">
    <location>
        <begin position="17"/>
        <end position="29"/>
    </location>
</feature>
<evidence type="ECO:0000313" key="2">
    <source>
        <dbReference type="EMBL" id="KAK3779110.1"/>
    </source>
</evidence>
<evidence type="ECO:0000256" key="1">
    <source>
        <dbReference type="SAM" id="MobiDB-lite"/>
    </source>
</evidence>